<dbReference type="STRING" id="337097.BHF71_07130"/>
<dbReference type="GO" id="GO:0022857">
    <property type="term" value="F:transmembrane transporter activity"/>
    <property type="evidence" value="ECO:0007669"/>
    <property type="project" value="InterPro"/>
</dbReference>
<keyword evidence="6 7" id="KW-0472">Membrane</keyword>
<dbReference type="PROSITE" id="PS50928">
    <property type="entry name" value="ABC_TM1"/>
    <property type="match status" value="1"/>
</dbReference>
<gene>
    <name evidence="9" type="ORF">BHF71_07130</name>
</gene>
<dbReference type="EMBL" id="MIJF01000011">
    <property type="protein sequence ID" value="OEF99961.1"/>
    <property type="molecule type" value="Genomic_DNA"/>
</dbReference>
<dbReference type="Proteomes" id="UP000243739">
    <property type="component" value="Unassembled WGS sequence"/>
</dbReference>
<dbReference type="AlphaFoldDB" id="A0A1D2YW90"/>
<dbReference type="PANTHER" id="PTHR30614:SF41">
    <property type="entry name" value="INNER MEMBRANE AMINO-ACID ABC TRANSPORTER PERMEASE PROTEIN YHDY"/>
    <property type="match status" value="1"/>
</dbReference>
<dbReference type="CDD" id="cd06261">
    <property type="entry name" value="TM_PBP2"/>
    <property type="match status" value="1"/>
</dbReference>
<dbReference type="SUPFAM" id="SSF161098">
    <property type="entry name" value="MetI-like"/>
    <property type="match status" value="1"/>
</dbReference>
<feature type="transmembrane region" description="Helical" evidence="7">
    <location>
        <begin position="33"/>
        <end position="60"/>
    </location>
</feature>
<keyword evidence="10" id="KW-1185">Reference proteome</keyword>
<dbReference type="PANTHER" id="PTHR30614">
    <property type="entry name" value="MEMBRANE COMPONENT OF AMINO ACID ABC TRANSPORTER"/>
    <property type="match status" value="1"/>
</dbReference>
<keyword evidence="5 7" id="KW-1133">Transmembrane helix</keyword>
<feature type="transmembrane region" description="Helical" evidence="7">
    <location>
        <begin position="112"/>
        <end position="129"/>
    </location>
</feature>
<name>A0A1D2YW90_9BACI</name>
<feature type="transmembrane region" description="Helical" evidence="7">
    <location>
        <begin position="135"/>
        <end position="151"/>
    </location>
</feature>
<evidence type="ECO:0000256" key="6">
    <source>
        <dbReference type="ARBA" id="ARBA00023136"/>
    </source>
</evidence>
<dbReference type="OrthoDB" id="9805999at2"/>
<keyword evidence="2 7" id="KW-0813">Transport</keyword>
<evidence type="ECO:0000259" key="8">
    <source>
        <dbReference type="PROSITE" id="PS50928"/>
    </source>
</evidence>
<comment type="similarity">
    <text evidence="7">Belongs to the binding-protein-dependent transport system permease family.</text>
</comment>
<organism evidence="9 10">
    <name type="scientific">Vulcanibacillus modesticaldus</name>
    <dbReference type="NCBI Taxonomy" id="337097"/>
    <lineage>
        <taxon>Bacteria</taxon>
        <taxon>Bacillati</taxon>
        <taxon>Bacillota</taxon>
        <taxon>Bacilli</taxon>
        <taxon>Bacillales</taxon>
        <taxon>Bacillaceae</taxon>
        <taxon>Vulcanibacillus</taxon>
    </lineage>
</organism>
<feature type="transmembrane region" description="Helical" evidence="7">
    <location>
        <begin position="262"/>
        <end position="281"/>
    </location>
</feature>
<accession>A0A1D2YW90</accession>
<evidence type="ECO:0000256" key="3">
    <source>
        <dbReference type="ARBA" id="ARBA00022475"/>
    </source>
</evidence>
<feature type="transmembrane region" description="Helical" evidence="7">
    <location>
        <begin position="189"/>
        <end position="214"/>
    </location>
</feature>
<dbReference type="Pfam" id="PF00528">
    <property type="entry name" value="BPD_transp_1"/>
    <property type="match status" value="1"/>
</dbReference>
<dbReference type="InterPro" id="IPR000515">
    <property type="entry name" value="MetI-like"/>
</dbReference>
<dbReference type="InterPro" id="IPR043429">
    <property type="entry name" value="ArtM/GltK/GlnP/TcyL/YhdX-like"/>
</dbReference>
<comment type="caution">
    <text evidence="9">The sequence shown here is derived from an EMBL/GenBank/DDBJ whole genome shotgun (WGS) entry which is preliminary data.</text>
</comment>
<dbReference type="InterPro" id="IPR035906">
    <property type="entry name" value="MetI-like_sf"/>
</dbReference>
<feature type="transmembrane region" description="Helical" evidence="7">
    <location>
        <begin position="339"/>
        <end position="356"/>
    </location>
</feature>
<dbReference type="InterPro" id="IPR010065">
    <property type="entry name" value="AA_ABC_transptr_permease_3TM"/>
</dbReference>
<dbReference type="NCBIfam" id="TIGR01726">
    <property type="entry name" value="HEQRo_perm_3TM"/>
    <property type="match status" value="1"/>
</dbReference>
<protein>
    <submittedName>
        <fullName evidence="9">Amino acid ABC transporter permease</fullName>
    </submittedName>
</protein>
<feature type="transmembrane region" description="Helical" evidence="7">
    <location>
        <begin position="235"/>
        <end position="256"/>
    </location>
</feature>
<evidence type="ECO:0000313" key="10">
    <source>
        <dbReference type="Proteomes" id="UP000243739"/>
    </source>
</evidence>
<feature type="transmembrane region" description="Helical" evidence="7">
    <location>
        <begin position="368"/>
        <end position="386"/>
    </location>
</feature>
<keyword evidence="4 7" id="KW-0812">Transmembrane</keyword>
<feature type="transmembrane region" description="Helical" evidence="7">
    <location>
        <begin position="85"/>
        <end position="105"/>
    </location>
</feature>
<reference evidence="9 10" key="1">
    <citation type="submission" date="2016-09" db="EMBL/GenBank/DDBJ databases">
        <title>Draft genome sequence for the type strain of Vulcanibacillus modesticaldus BR, a strictly anaerobic, moderately thermophilic, and nitrate-reducing bacterium from deep sea-hydrothermal vents of the Mid-Atlantic Ridge.</title>
        <authorList>
            <person name="Abin C.A."/>
            <person name="Hollibaugh J.T."/>
        </authorList>
    </citation>
    <scope>NUCLEOTIDE SEQUENCE [LARGE SCALE GENOMIC DNA]</scope>
    <source>
        <strain evidence="9 10">BR</strain>
    </source>
</reference>
<sequence length="400" mass="44773">MQTENKINPQMEMAPPAANIGVRGWLKENLFSSWINTLVTIIFATIIYFIVKGILTWIIYSADWQVVSSNFRLFFVGQYPLEQLWRIWLSLTIVTLLFGFTAGIWKGTVWKLTIFLSIVFLLITLLPFIPLSAKLWLVINIISLYLGYFFINKLPKNKVITVVGWFLSFPIILILINGFNLLAPVSTNLWGGLLLTILIAVVAIVVSFPLGVLLALGRISKLPVIRWFSIAYIELIRGIPLITVLFMAQLMVPLFLSEGIEINNVIRVMIGATMFSAAYVAENVRGGLQSINRGQFEAAKALGLNSVYTMAFIILPQALRAVIPAIVGQFIAMFKDTSLVAIVGLIDLLGIAKTIVANPDFLGKQMEVFLFIALIYWIFSYSMSFASRKLEESLGVGERY</sequence>
<dbReference type="RefSeq" id="WP_069656181.1">
    <property type="nucleotide sequence ID" value="NZ_MIJF01000011.1"/>
</dbReference>
<evidence type="ECO:0000313" key="9">
    <source>
        <dbReference type="EMBL" id="OEF99961.1"/>
    </source>
</evidence>
<evidence type="ECO:0000256" key="7">
    <source>
        <dbReference type="RuleBase" id="RU363032"/>
    </source>
</evidence>
<feature type="domain" description="ABC transmembrane type-1" evidence="8">
    <location>
        <begin position="193"/>
        <end position="387"/>
    </location>
</feature>
<evidence type="ECO:0000256" key="4">
    <source>
        <dbReference type="ARBA" id="ARBA00022692"/>
    </source>
</evidence>
<evidence type="ECO:0000256" key="1">
    <source>
        <dbReference type="ARBA" id="ARBA00004651"/>
    </source>
</evidence>
<evidence type="ECO:0000256" key="5">
    <source>
        <dbReference type="ARBA" id="ARBA00022989"/>
    </source>
</evidence>
<comment type="subcellular location">
    <subcellularLocation>
        <location evidence="1 7">Cell membrane</location>
        <topology evidence="1 7">Multi-pass membrane protein</topology>
    </subcellularLocation>
</comment>
<proteinExistence type="inferred from homology"/>
<dbReference type="Gene3D" id="1.10.3720.10">
    <property type="entry name" value="MetI-like"/>
    <property type="match status" value="1"/>
</dbReference>
<dbReference type="GO" id="GO:0043190">
    <property type="term" value="C:ATP-binding cassette (ABC) transporter complex"/>
    <property type="evidence" value="ECO:0007669"/>
    <property type="project" value="InterPro"/>
</dbReference>
<keyword evidence="3" id="KW-1003">Cell membrane</keyword>
<feature type="transmembrane region" description="Helical" evidence="7">
    <location>
        <begin position="302"/>
        <end position="327"/>
    </location>
</feature>
<dbReference type="GO" id="GO:0006865">
    <property type="term" value="P:amino acid transport"/>
    <property type="evidence" value="ECO:0007669"/>
    <property type="project" value="TreeGrafter"/>
</dbReference>
<evidence type="ECO:0000256" key="2">
    <source>
        <dbReference type="ARBA" id="ARBA00022448"/>
    </source>
</evidence>
<feature type="transmembrane region" description="Helical" evidence="7">
    <location>
        <begin position="163"/>
        <end position="183"/>
    </location>
</feature>